<name>A0A2I0KHX9_PUNGR</name>
<evidence type="ECO:0000313" key="1">
    <source>
        <dbReference type="EMBL" id="PKI67793.1"/>
    </source>
</evidence>
<organism evidence="1 2">
    <name type="scientific">Punica granatum</name>
    <name type="common">Pomegranate</name>
    <dbReference type="NCBI Taxonomy" id="22663"/>
    <lineage>
        <taxon>Eukaryota</taxon>
        <taxon>Viridiplantae</taxon>
        <taxon>Streptophyta</taxon>
        <taxon>Embryophyta</taxon>
        <taxon>Tracheophyta</taxon>
        <taxon>Spermatophyta</taxon>
        <taxon>Magnoliopsida</taxon>
        <taxon>eudicotyledons</taxon>
        <taxon>Gunneridae</taxon>
        <taxon>Pentapetalae</taxon>
        <taxon>rosids</taxon>
        <taxon>malvids</taxon>
        <taxon>Myrtales</taxon>
        <taxon>Lythraceae</taxon>
        <taxon>Punica</taxon>
    </lineage>
</organism>
<sequence>MIISFSSTATTGDIVSYRESIVKEQSIVTPSMHQQDHLLSPLPDLPELSFLRSHCPLSKPHYSGFFRAPLVRSTVLSHCWPPFILGCLFVKSQLKHKRNSRYALAIGVVAPDLGDPDRPPANGVMAHFSCFAGPAQIIRPNAPSLAQRSSGRFLLQAGFLIRISKKFHRKAGTPHDQVPLQELSSSPLFPIQPISDSDQSESLGRIGPVSTPFWSINSRICINKAPD</sequence>
<comment type="caution">
    <text evidence="1">The sequence shown here is derived from an EMBL/GenBank/DDBJ whole genome shotgun (WGS) entry which is preliminary data.</text>
</comment>
<proteinExistence type="predicted"/>
<dbReference type="AlphaFoldDB" id="A0A2I0KHX9"/>
<evidence type="ECO:0000313" key="2">
    <source>
        <dbReference type="Proteomes" id="UP000233551"/>
    </source>
</evidence>
<gene>
    <name evidence="1" type="ORF">CRG98_011813</name>
</gene>
<dbReference type="EMBL" id="PGOL01000587">
    <property type="protein sequence ID" value="PKI67793.1"/>
    <property type="molecule type" value="Genomic_DNA"/>
</dbReference>
<dbReference type="Proteomes" id="UP000233551">
    <property type="component" value="Unassembled WGS sequence"/>
</dbReference>
<accession>A0A2I0KHX9</accession>
<keyword evidence="2" id="KW-1185">Reference proteome</keyword>
<protein>
    <submittedName>
        <fullName evidence="1">Uncharacterized protein</fullName>
    </submittedName>
</protein>
<reference evidence="1 2" key="1">
    <citation type="submission" date="2017-11" db="EMBL/GenBank/DDBJ databases">
        <title>De-novo sequencing of pomegranate (Punica granatum L.) genome.</title>
        <authorList>
            <person name="Akparov Z."/>
            <person name="Amiraslanov A."/>
            <person name="Hajiyeva S."/>
            <person name="Abbasov M."/>
            <person name="Kaur K."/>
            <person name="Hamwieh A."/>
            <person name="Solovyev V."/>
            <person name="Salamov A."/>
            <person name="Braich B."/>
            <person name="Kosarev P."/>
            <person name="Mahmoud A."/>
            <person name="Hajiyev E."/>
            <person name="Babayeva S."/>
            <person name="Izzatullayeva V."/>
            <person name="Mammadov A."/>
            <person name="Mammadov A."/>
            <person name="Sharifova S."/>
            <person name="Ojaghi J."/>
            <person name="Eynullazada K."/>
            <person name="Bayramov B."/>
            <person name="Abdulazimova A."/>
            <person name="Shahmuradov I."/>
        </authorList>
    </citation>
    <scope>NUCLEOTIDE SEQUENCE [LARGE SCALE GENOMIC DNA]</scope>
    <source>
        <strain evidence="2">cv. AG2017</strain>
        <tissue evidence="1">Leaf</tissue>
    </source>
</reference>